<dbReference type="Pfam" id="PF13676">
    <property type="entry name" value="TIR_2"/>
    <property type="match status" value="1"/>
</dbReference>
<dbReference type="EMBL" id="UOEH01000339">
    <property type="protein sequence ID" value="VAW01475.1"/>
    <property type="molecule type" value="Genomic_DNA"/>
</dbReference>
<keyword evidence="3" id="KW-0456">Lyase</keyword>
<dbReference type="Gene3D" id="1.25.40.10">
    <property type="entry name" value="Tetratricopeptide repeat domain"/>
    <property type="match status" value="2"/>
</dbReference>
<proteinExistence type="predicted"/>
<dbReference type="EC" id="4.6.1.1" evidence="3"/>
<reference evidence="3" key="1">
    <citation type="submission" date="2018-06" db="EMBL/GenBank/DDBJ databases">
        <authorList>
            <person name="Zhirakovskaya E."/>
        </authorList>
    </citation>
    <scope>NUCLEOTIDE SEQUENCE</scope>
</reference>
<dbReference type="Gene3D" id="3.40.50.10140">
    <property type="entry name" value="Toll/interleukin-1 receptor homology (TIR) domain"/>
    <property type="match status" value="1"/>
</dbReference>
<dbReference type="GO" id="GO:0004016">
    <property type="term" value="F:adenylate cyclase activity"/>
    <property type="evidence" value="ECO:0007669"/>
    <property type="project" value="UniProtKB-EC"/>
</dbReference>
<dbReference type="AlphaFoldDB" id="A0A3B0S537"/>
<evidence type="ECO:0000259" key="2">
    <source>
        <dbReference type="Pfam" id="PF13676"/>
    </source>
</evidence>
<feature type="transmembrane region" description="Helical" evidence="1">
    <location>
        <begin position="153"/>
        <end position="173"/>
    </location>
</feature>
<dbReference type="InterPro" id="IPR011990">
    <property type="entry name" value="TPR-like_helical_dom_sf"/>
</dbReference>
<sequence length="662" mass="73548">MAHLFISYSRTDRDAIERLAAALEAAGHSVWWDRHIRGGASFAKDIEAQLVKADAIIVVWSHDANASDWVKDEAVYARDKGTLIPICLTDCEAPLGFRQYQVIDFQEWKGDAGAPEVQSVLGAIAGLMGDAVPEFEAPAPKTLIDKIKARPRMIAGALAAAFIGVALVGFTLMRAGPDGELVYVEATGPLPAPSEVSIAVLPFVDMSPEGDQGYFADGLSEELLNVLVHVDGLKVASRTSSFALKDEALSVGDIAERLKVNHVLEGSVRKMGARVKITAQLIDARDDRHLWSETYDRQLSDLFRIQEEIATAVVAEMRNQLGMEESVPINIKAATGNMSAYDTYLKARKLFAARGKANVVESLRLFEQVVAMDPTFAKGWEGLAAVYGVASSYSILDRDYSALALFANKRALELDPDLSMPYAVIGLTYRAHYPTPWVESFDNLNKALERDPKNASAWQWLGMNYISVGEAKEAIHAFNTCLEIDEARRLCRRYRAAANIFLGNIDLAIVDASANAEVNYFSGFDAYIPIFLERGDRIMAFAASRMVNWRGGFPHKEYINALENPESQPPDRLKIFMAWGDEKRVDVTDKTNLMLALRAYDKINVDTFDNDYEDLWLPQFAHYRRSPQFKQLAEGLGLTAYWRARGFPPQCRALSETDFECN</sequence>
<name>A0A3B0S537_9ZZZZ</name>
<keyword evidence="1" id="KW-0812">Transmembrane</keyword>
<dbReference type="Gene3D" id="3.40.50.10070">
    <property type="entry name" value="TolB, N-terminal domain"/>
    <property type="match status" value="1"/>
</dbReference>
<evidence type="ECO:0000313" key="3">
    <source>
        <dbReference type="EMBL" id="VAW01475.1"/>
    </source>
</evidence>
<feature type="domain" description="TIR" evidence="2">
    <location>
        <begin position="5"/>
        <end position="109"/>
    </location>
</feature>
<dbReference type="SUPFAM" id="SSF48452">
    <property type="entry name" value="TPR-like"/>
    <property type="match status" value="1"/>
</dbReference>
<keyword evidence="1" id="KW-1133">Transmembrane helix</keyword>
<organism evidence="3">
    <name type="scientific">hydrothermal vent metagenome</name>
    <dbReference type="NCBI Taxonomy" id="652676"/>
    <lineage>
        <taxon>unclassified sequences</taxon>
        <taxon>metagenomes</taxon>
        <taxon>ecological metagenomes</taxon>
    </lineage>
</organism>
<gene>
    <name evidence="3" type="ORF">MNBD_ALPHA05-2398</name>
</gene>
<evidence type="ECO:0000256" key="1">
    <source>
        <dbReference type="SAM" id="Phobius"/>
    </source>
</evidence>
<dbReference type="InterPro" id="IPR000157">
    <property type="entry name" value="TIR_dom"/>
</dbReference>
<dbReference type="SUPFAM" id="SSF52200">
    <property type="entry name" value="Toll/Interleukin receptor TIR domain"/>
    <property type="match status" value="1"/>
</dbReference>
<dbReference type="InterPro" id="IPR035897">
    <property type="entry name" value="Toll_tir_struct_dom_sf"/>
</dbReference>
<protein>
    <submittedName>
        <fullName evidence="3">Adenylate cyclase</fullName>
        <ecNumber evidence="3">4.6.1.1</ecNumber>
    </submittedName>
</protein>
<dbReference type="PROSITE" id="PS50005">
    <property type="entry name" value="TPR"/>
    <property type="match status" value="1"/>
</dbReference>
<accession>A0A3B0S537</accession>
<keyword evidence="1" id="KW-0472">Membrane</keyword>
<dbReference type="GO" id="GO:0007165">
    <property type="term" value="P:signal transduction"/>
    <property type="evidence" value="ECO:0007669"/>
    <property type="project" value="InterPro"/>
</dbReference>
<dbReference type="Pfam" id="PF13181">
    <property type="entry name" value="TPR_8"/>
    <property type="match status" value="1"/>
</dbReference>
<dbReference type="InterPro" id="IPR019734">
    <property type="entry name" value="TPR_rpt"/>
</dbReference>